<gene>
    <name evidence="14" type="ORF">N8I77_006646</name>
</gene>
<evidence type="ECO:0000256" key="4">
    <source>
        <dbReference type="ARBA" id="ARBA00018706"/>
    </source>
</evidence>
<keyword evidence="15" id="KW-1185">Reference proteome</keyword>
<reference evidence="14" key="1">
    <citation type="submission" date="2023-06" db="EMBL/GenBank/DDBJ databases">
        <authorList>
            <person name="Noh H."/>
        </authorList>
    </citation>
    <scope>NUCLEOTIDE SEQUENCE</scope>
    <source>
        <strain evidence="14">DUCC20226</strain>
    </source>
</reference>
<keyword evidence="8" id="KW-0547">Nucleotide-binding</keyword>
<dbReference type="SUPFAM" id="SSF52540">
    <property type="entry name" value="P-loop containing nucleoside triphosphate hydrolases"/>
    <property type="match status" value="1"/>
</dbReference>
<proteinExistence type="inferred from homology"/>
<evidence type="ECO:0000256" key="7">
    <source>
        <dbReference type="ARBA" id="ARBA00022679"/>
    </source>
</evidence>
<evidence type="ECO:0000256" key="9">
    <source>
        <dbReference type="ARBA" id="ARBA00022777"/>
    </source>
</evidence>
<dbReference type="GO" id="GO:0005524">
    <property type="term" value="F:ATP binding"/>
    <property type="evidence" value="ECO:0007669"/>
    <property type="project" value="UniProtKB-KW"/>
</dbReference>
<feature type="region of interest" description="Disordered" evidence="12">
    <location>
        <begin position="810"/>
        <end position="839"/>
    </location>
</feature>
<keyword evidence="9" id="KW-0418">Kinase</keyword>
<dbReference type="PANTHER" id="PTHR12755:SF3">
    <property type="entry name" value="POLYNUCLEOTIDE 5'-HYDROXYL-KINASE NOL9"/>
    <property type="match status" value="1"/>
</dbReference>
<dbReference type="PANTHER" id="PTHR12755">
    <property type="entry name" value="CLEAVAGE/POLYADENYLATION FACTOR IA SUBUNIT CLP1P"/>
    <property type="match status" value="1"/>
</dbReference>
<keyword evidence="11" id="KW-0539">Nucleus</keyword>
<evidence type="ECO:0000313" key="14">
    <source>
        <dbReference type="EMBL" id="KAK2608008.1"/>
    </source>
</evidence>
<dbReference type="Proteomes" id="UP001265746">
    <property type="component" value="Unassembled WGS sequence"/>
</dbReference>
<dbReference type="InterPro" id="IPR027417">
    <property type="entry name" value="P-loop_NTPase"/>
</dbReference>
<evidence type="ECO:0000256" key="8">
    <source>
        <dbReference type="ARBA" id="ARBA00022741"/>
    </source>
</evidence>
<evidence type="ECO:0000256" key="3">
    <source>
        <dbReference type="ARBA" id="ARBA00011003"/>
    </source>
</evidence>
<keyword evidence="10" id="KW-0067">ATP-binding</keyword>
<dbReference type="InterPro" id="IPR032319">
    <property type="entry name" value="CLP1_P"/>
</dbReference>
<keyword evidence="6" id="KW-0698">rRNA processing</keyword>
<comment type="similarity">
    <text evidence="3">Belongs to the Clp1 family. NOL9/GRC3 subfamily.</text>
</comment>
<dbReference type="EMBL" id="JAUJFL010000003">
    <property type="protein sequence ID" value="KAK2608008.1"/>
    <property type="molecule type" value="Genomic_DNA"/>
</dbReference>
<name>A0AAD9SIL8_PHOAM</name>
<feature type="domain" description="Clp1 P-loop" evidence="13">
    <location>
        <begin position="266"/>
        <end position="458"/>
    </location>
</feature>
<evidence type="ECO:0000256" key="12">
    <source>
        <dbReference type="SAM" id="MobiDB-lite"/>
    </source>
</evidence>
<evidence type="ECO:0000256" key="6">
    <source>
        <dbReference type="ARBA" id="ARBA00022552"/>
    </source>
</evidence>
<comment type="subcellular location">
    <subcellularLocation>
        <location evidence="2">Nucleus</location>
        <location evidence="2">Nucleolus</location>
    </subcellularLocation>
</comment>
<evidence type="ECO:0000256" key="1">
    <source>
        <dbReference type="ARBA" id="ARBA00003798"/>
    </source>
</evidence>
<evidence type="ECO:0000256" key="10">
    <source>
        <dbReference type="ARBA" id="ARBA00022840"/>
    </source>
</evidence>
<dbReference type="GO" id="GO:0051731">
    <property type="term" value="F:polynucleotide 5'-hydroxyl-kinase activity"/>
    <property type="evidence" value="ECO:0007669"/>
    <property type="project" value="InterPro"/>
</dbReference>
<protein>
    <recommendedName>
        <fullName evidence="5">Polynucleotide 5'-hydroxyl-kinase GRC3</fullName>
    </recommendedName>
    <alternativeName>
        <fullName evidence="4">Polynucleotide 5'-hydroxyl-kinase grc3</fullName>
    </alternativeName>
</protein>
<feature type="region of interest" description="Disordered" evidence="12">
    <location>
        <begin position="1074"/>
        <end position="1136"/>
    </location>
</feature>
<accession>A0AAD9SIL8</accession>
<dbReference type="Gene3D" id="3.40.50.300">
    <property type="entry name" value="P-loop containing nucleotide triphosphate hydrolases"/>
    <property type="match status" value="1"/>
</dbReference>
<evidence type="ECO:0000256" key="5">
    <source>
        <dbReference type="ARBA" id="ARBA00019824"/>
    </source>
</evidence>
<evidence type="ECO:0000256" key="11">
    <source>
        <dbReference type="ARBA" id="ARBA00023242"/>
    </source>
</evidence>
<comment type="caution">
    <text evidence="14">The sequence shown here is derived from an EMBL/GenBank/DDBJ whole genome shotgun (WGS) entry which is preliminary data.</text>
</comment>
<dbReference type="AlphaFoldDB" id="A0AAD9SIL8"/>
<dbReference type="FunFam" id="3.40.50.300:FF:001156">
    <property type="entry name" value="Polynucleotide 5-hydroxyl-kinase grc3"/>
    <property type="match status" value="1"/>
</dbReference>
<organism evidence="14 15">
    <name type="scientific">Phomopsis amygdali</name>
    <name type="common">Fusicoccum amygdali</name>
    <dbReference type="NCBI Taxonomy" id="1214568"/>
    <lineage>
        <taxon>Eukaryota</taxon>
        <taxon>Fungi</taxon>
        <taxon>Dikarya</taxon>
        <taxon>Ascomycota</taxon>
        <taxon>Pezizomycotina</taxon>
        <taxon>Sordariomycetes</taxon>
        <taxon>Sordariomycetidae</taxon>
        <taxon>Diaporthales</taxon>
        <taxon>Diaporthaceae</taxon>
        <taxon>Diaporthe</taxon>
    </lineage>
</organism>
<feature type="region of interest" description="Disordered" evidence="12">
    <location>
        <begin position="22"/>
        <end position="62"/>
    </location>
</feature>
<feature type="compositionally biased region" description="Acidic residues" evidence="12">
    <location>
        <begin position="810"/>
        <end position="830"/>
    </location>
</feature>
<dbReference type="InterPro" id="IPR045116">
    <property type="entry name" value="Clp1/Grc3"/>
</dbReference>
<evidence type="ECO:0000256" key="2">
    <source>
        <dbReference type="ARBA" id="ARBA00004604"/>
    </source>
</evidence>
<dbReference type="GO" id="GO:0000448">
    <property type="term" value="P:cleavage in ITS2 between 5.8S rRNA and LSU-rRNA of tricistronic rRNA transcript (SSU-rRNA, 5.8S rRNA, LSU-rRNA)"/>
    <property type="evidence" value="ECO:0007669"/>
    <property type="project" value="TreeGrafter"/>
</dbReference>
<comment type="function">
    <text evidence="1">Polynucleotide 5'-kinase involved in rRNA processing.</text>
</comment>
<keyword evidence="7" id="KW-0808">Transferase</keyword>
<feature type="compositionally biased region" description="Basic and acidic residues" evidence="12">
    <location>
        <begin position="43"/>
        <end position="53"/>
    </location>
</feature>
<dbReference type="Pfam" id="PF16575">
    <property type="entry name" value="CLP1_P"/>
    <property type="match status" value="1"/>
</dbReference>
<sequence length="1136" mass="125017">MSSGKKRKLEVGQGTPMLSAAALKKRLLERQTGSSAASASSEGDGKTLQESDKASGGGIGAEDKATGAFERLLLEGAEIPAGGDGLQTPEPADEPPKRKVVQLSSFKPTKSNFQLKANGTALLTFTNGERLVILGSYGIKVKSGEAAIAGANLFPSQTIHWVHAPHCHALPVLRCAEQSVIELHSHPGATELRSLEKLSPLFGVLWNEASQRENATRKTYQILSSSADGPKKAIIQELKSPAEWNKKVAHLLKEKLQKPPLVLVCGPKSSGKSTFSRLLANKLLTDRGSNKERAWSGVDILDIDPGQPEFSPPGVISLVQLEEPNLSPPFGHPSLDIRSIPRSHALASVTPASDIEHYQDCVADLYDVYQSSHKAYPLVINTPGWIQGTGLVLLVDLISKIHPTEVIYMSEDGPEDTVEGLKSVCGGIDFTTLPSQSSEYTSRTALHLRHMQAMSYFHMSPQLSTGTNVRWDSQTLTSKPPLLLNYSGTGGGILGVMCYGYQPEPELLADSIDGTILAIIEIEDRRAFSTTAQADNAVVSDRTGEPNTTQTGDFESFIRRTPEQIPYIRRGITLRPKFSRCLGLALVRGIDIQRSLLALVSPLSPSDLGGKEIVLVSGKFDAPTWAYTEDHYNRASQNGEGGIEDEVDQGRDGPKEEIPWVESLHGGEKRVIGSRTWRVRRDLGRSGGAALIMDHQALADIANRAILYVLNFHLTTVENRPELADLDQPTKDSINDGIQWLLPLEVLAADKRAVHLEIICDVAVDVAEKYGINKPWFHGSVQVIASNKLLPSLHANLEDPVRLHRGLLQDEGEAEGEAEGEGDDEEEDEGPQPPTLATNENIDIHSVEDSHEHWDDNETILLIDLKVAGASSLVVSEVIHRSVASIDNKWQKVSNELNWSDYIQQKRTAKENYNEAKGQMMGPWTESEIREMIDLKVAGVSAPIISRVMHRSAGSINDKWSRMWYKASGEYDLMWKGIIQQKFNEKRDKKTSTITPAHIATDTSHSRAMPWTEPQLRDLIDLKTDGADWADIAKQMNRSWGSVSGTYHNLKSKPRSKHNSKWKDYIQERLRAKEAEKEHDQQANADAEPQAKGRKDGKRSKSAMTVGPGSAPRKRQRIEEWIEATEGTEAEETGRF</sequence>
<dbReference type="GO" id="GO:0005730">
    <property type="term" value="C:nucleolus"/>
    <property type="evidence" value="ECO:0007669"/>
    <property type="project" value="UniProtKB-SubCell"/>
</dbReference>
<feature type="compositionally biased region" description="Acidic residues" evidence="12">
    <location>
        <begin position="1121"/>
        <end position="1136"/>
    </location>
</feature>
<evidence type="ECO:0000313" key="15">
    <source>
        <dbReference type="Proteomes" id="UP001265746"/>
    </source>
</evidence>
<evidence type="ECO:0000259" key="13">
    <source>
        <dbReference type="Pfam" id="PF16575"/>
    </source>
</evidence>